<dbReference type="InterPro" id="IPR045127">
    <property type="entry name" value="TAF11-like"/>
</dbReference>
<keyword evidence="9" id="KW-0396">Initiation factor</keyword>
<name>A0A0M9A5T0_9HYME</name>
<dbReference type="GO" id="GO:0051123">
    <property type="term" value="P:RNA polymerase II preinitiation complex assembly"/>
    <property type="evidence" value="ECO:0007669"/>
    <property type="project" value="InterPro"/>
</dbReference>
<evidence type="ECO:0000313" key="9">
    <source>
        <dbReference type="EMBL" id="KOX77817.1"/>
    </source>
</evidence>
<organism evidence="9 10">
    <name type="scientific">Melipona quadrifasciata</name>
    <dbReference type="NCBI Taxonomy" id="166423"/>
    <lineage>
        <taxon>Eukaryota</taxon>
        <taxon>Metazoa</taxon>
        <taxon>Ecdysozoa</taxon>
        <taxon>Arthropoda</taxon>
        <taxon>Hexapoda</taxon>
        <taxon>Insecta</taxon>
        <taxon>Pterygota</taxon>
        <taxon>Neoptera</taxon>
        <taxon>Endopterygota</taxon>
        <taxon>Hymenoptera</taxon>
        <taxon>Apocrita</taxon>
        <taxon>Aculeata</taxon>
        <taxon>Apoidea</taxon>
        <taxon>Anthophila</taxon>
        <taxon>Apidae</taxon>
        <taxon>Melipona</taxon>
    </lineage>
</organism>
<dbReference type="PANTHER" id="PTHR13218:SF8">
    <property type="entry name" value="TRANSCRIPTION INITIATION FACTOR TFIID SUBUNIT 11"/>
    <property type="match status" value="1"/>
</dbReference>
<dbReference type="AlphaFoldDB" id="A0A0M9A5T0"/>
<keyword evidence="6" id="KW-0175">Coiled coil</keyword>
<dbReference type="FunFam" id="1.10.20.10:FF:000025">
    <property type="entry name" value="Transcription initiation factor TFIID subunit 11"/>
    <property type="match status" value="1"/>
</dbReference>
<dbReference type="GO" id="GO:0016251">
    <property type="term" value="F:RNA polymerase II general transcription initiation factor activity"/>
    <property type="evidence" value="ECO:0007669"/>
    <property type="project" value="TreeGrafter"/>
</dbReference>
<feature type="coiled-coil region" evidence="6">
    <location>
        <begin position="112"/>
        <end position="139"/>
    </location>
</feature>
<dbReference type="Gene3D" id="1.10.20.10">
    <property type="entry name" value="Histone, subunit A"/>
    <property type="match status" value="1"/>
</dbReference>
<feature type="compositionally biased region" description="Basic and acidic residues" evidence="7">
    <location>
        <begin position="1"/>
        <end position="26"/>
    </location>
</feature>
<protein>
    <submittedName>
        <fullName evidence="9">Transcription initiation factor TFIID subunit 11</fullName>
    </submittedName>
</protein>
<reference evidence="9 10" key="1">
    <citation type="submission" date="2015-07" db="EMBL/GenBank/DDBJ databases">
        <title>The genome of Melipona quadrifasciata.</title>
        <authorList>
            <person name="Pan H."/>
            <person name="Kapheim K."/>
        </authorList>
    </citation>
    <scope>NUCLEOTIDE SEQUENCE [LARGE SCALE GENOMIC DNA]</scope>
    <source>
        <strain evidence="9">0111107301</strain>
        <tissue evidence="9">Whole body</tissue>
    </source>
</reference>
<dbReference type="SMART" id="SM00209">
    <property type="entry name" value="TSP1"/>
    <property type="match status" value="2"/>
</dbReference>
<comment type="similarity">
    <text evidence="2">Belongs to the TAF11 family.</text>
</comment>
<dbReference type="EMBL" id="KQ435728">
    <property type="protein sequence ID" value="KOX77817.1"/>
    <property type="molecule type" value="Genomic_DNA"/>
</dbReference>
<dbReference type="CDD" id="cd08048">
    <property type="entry name" value="HFD_TAF11"/>
    <property type="match status" value="1"/>
</dbReference>
<proteinExistence type="inferred from homology"/>
<dbReference type="InterPro" id="IPR006809">
    <property type="entry name" value="TAFII28_dom"/>
</dbReference>
<keyword evidence="10" id="KW-1185">Reference proteome</keyword>
<evidence type="ECO:0000256" key="5">
    <source>
        <dbReference type="ARBA" id="ARBA00023242"/>
    </source>
</evidence>
<feature type="region of interest" description="Disordered" evidence="7">
    <location>
        <begin position="1"/>
        <end position="67"/>
    </location>
</feature>
<dbReference type="STRING" id="166423.A0A0M9A5T0"/>
<evidence type="ECO:0000256" key="4">
    <source>
        <dbReference type="ARBA" id="ARBA00023163"/>
    </source>
</evidence>
<keyword evidence="4" id="KW-0804">Transcription</keyword>
<feature type="compositionally biased region" description="Basic and acidic residues" evidence="7">
    <location>
        <begin position="35"/>
        <end position="51"/>
    </location>
</feature>
<feature type="domain" description="TAFII28-like protein" evidence="8">
    <location>
        <begin position="136"/>
        <end position="221"/>
    </location>
</feature>
<dbReference type="GO" id="GO:0005669">
    <property type="term" value="C:transcription factor TFIID complex"/>
    <property type="evidence" value="ECO:0007669"/>
    <property type="project" value="InterPro"/>
</dbReference>
<keyword evidence="3" id="KW-0805">Transcription regulation</keyword>
<gene>
    <name evidence="9" type="ORF">WN51_10607</name>
</gene>
<evidence type="ECO:0000256" key="6">
    <source>
        <dbReference type="SAM" id="Coils"/>
    </source>
</evidence>
<dbReference type="GO" id="GO:0046982">
    <property type="term" value="F:protein heterodimerization activity"/>
    <property type="evidence" value="ECO:0007669"/>
    <property type="project" value="InterPro"/>
</dbReference>
<accession>A0A0M9A5T0</accession>
<dbReference type="InterPro" id="IPR036383">
    <property type="entry name" value="TSP1_rpt_sf"/>
</dbReference>
<comment type="subcellular location">
    <subcellularLocation>
        <location evidence="1">Nucleus</location>
    </subcellularLocation>
</comment>
<keyword evidence="5" id="KW-0539">Nucleus</keyword>
<evidence type="ECO:0000256" key="3">
    <source>
        <dbReference type="ARBA" id="ARBA00023015"/>
    </source>
</evidence>
<dbReference type="SUPFAM" id="SSF82895">
    <property type="entry name" value="TSP-1 type 1 repeat"/>
    <property type="match status" value="2"/>
</dbReference>
<dbReference type="GO" id="GO:0003743">
    <property type="term" value="F:translation initiation factor activity"/>
    <property type="evidence" value="ECO:0007669"/>
    <property type="project" value="UniProtKB-KW"/>
</dbReference>
<evidence type="ECO:0000256" key="1">
    <source>
        <dbReference type="ARBA" id="ARBA00004123"/>
    </source>
</evidence>
<evidence type="ECO:0000256" key="2">
    <source>
        <dbReference type="ARBA" id="ARBA00009788"/>
    </source>
</evidence>
<evidence type="ECO:0000259" key="8">
    <source>
        <dbReference type="Pfam" id="PF04719"/>
    </source>
</evidence>
<dbReference type="PANTHER" id="PTHR13218">
    <property type="entry name" value="TRANSCRIPTION INITIATION FACTOR TFIID SUBUNIT 11-RELATED"/>
    <property type="match status" value="1"/>
</dbReference>
<dbReference type="InterPro" id="IPR000884">
    <property type="entry name" value="TSP1_rpt"/>
</dbReference>
<dbReference type="OrthoDB" id="28335at2759"/>
<dbReference type="InterPro" id="IPR009072">
    <property type="entry name" value="Histone-fold"/>
</dbReference>
<dbReference type="PROSITE" id="PS50092">
    <property type="entry name" value="TSP1"/>
    <property type="match status" value="2"/>
</dbReference>
<dbReference type="Proteomes" id="UP000053105">
    <property type="component" value="Unassembled WGS sequence"/>
</dbReference>
<sequence>MDNIFGKEDSGNESEHADIEEKEEKSSPSQNSVTKDVESMDVDNIHVKEEFDAMSSQSQSDGEEVGSNLSCTVVEDQLEIVKHEIESREEEQTTEDIFENDIVLPHANPINVKERRESKEKSKKELEEEEREKMQVLVSNFTEDQLDRYEMFRRAAFPKAAIKRIMQTITGCSVSQNVVIAMSGIAKVFVGEIVEEALDVMEDHEESGPLQPKHLREAVRRLRLQGQIPNVYETSKDNQELSPLSAELNSLPKIRINIKKKIIPWFSGVNNGKYRCIKLDQLISEWHSRSYCKTSSNHRRKLLSYLNKPLYENFIKSMQSHEEEQNNLEIGNLTDNNNELWDDWSSWSTCSVTCGSGRRVRWRHCSAEHCLKGLKRAQIKPCQLKKCDTKNVLHWLGRMNRQGPKIWDQWGNWSSCSVTCGIGKLTRWRHCIGGSCLLGEKKAQLRTCTLAAC</sequence>
<evidence type="ECO:0000256" key="7">
    <source>
        <dbReference type="SAM" id="MobiDB-lite"/>
    </source>
</evidence>
<keyword evidence="9" id="KW-0648">Protein biosynthesis</keyword>
<evidence type="ECO:0000313" key="10">
    <source>
        <dbReference type="Proteomes" id="UP000053105"/>
    </source>
</evidence>
<dbReference type="Gene3D" id="2.20.100.10">
    <property type="entry name" value="Thrombospondin type-1 (TSP1) repeat"/>
    <property type="match status" value="2"/>
</dbReference>
<dbReference type="SUPFAM" id="SSF47113">
    <property type="entry name" value="Histone-fold"/>
    <property type="match status" value="1"/>
</dbReference>
<dbReference type="Pfam" id="PF00090">
    <property type="entry name" value="TSP_1"/>
    <property type="match status" value="2"/>
</dbReference>
<dbReference type="Pfam" id="PF04719">
    <property type="entry name" value="TAFII28"/>
    <property type="match status" value="1"/>
</dbReference>